<gene>
    <name evidence="6" type="ORF">GCM10022215_42400</name>
</gene>
<dbReference type="EMBL" id="BAAAZH010000036">
    <property type="protein sequence ID" value="GAA4129628.1"/>
    <property type="molecule type" value="Genomic_DNA"/>
</dbReference>
<feature type="domain" description="Restriction endonuclease type II-like" evidence="5">
    <location>
        <begin position="1612"/>
        <end position="1707"/>
    </location>
</feature>
<dbReference type="Pfam" id="PF13195">
    <property type="entry name" value="DUF4011"/>
    <property type="match status" value="1"/>
</dbReference>
<dbReference type="InterPro" id="IPR025103">
    <property type="entry name" value="DUF4011"/>
</dbReference>
<dbReference type="RefSeq" id="WP_344735535.1">
    <property type="nucleotide sequence ID" value="NZ_BAAAZH010000036.1"/>
</dbReference>
<evidence type="ECO:0000259" key="5">
    <source>
        <dbReference type="Pfam" id="PF18741"/>
    </source>
</evidence>
<dbReference type="PANTHER" id="PTHR10887">
    <property type="entry name" value="DNA2/NAM7 HELICASE FAMILY"/>
    <property type="match status" value="1"/>
</dbReference>
<keyword evidence="7" id="KW-1185">Reference proteome</keyword>
<evidence type="ECO:0000313" key="7">
    <source>
        <dbReference type="Proteomes" id="UP001501495"/>
    </source>
</evidence>
<dbReference type="InterPro" id="IPR027417">
    <property type="entry name" value="P-loop_NTPase"/>
</dbReference>
<dbReference type="Pfam" id="PF13086">
    <property type="entry name" value="AAA_11"/>
    <property type="match status" value="1"/>
</dbReference>
<dbReference type="InterPro" id="IPR047187">
    <property type="entry name" value="SF1_C_Upf1"/>
</dbReference>
<dbReference type="InterPro" id="IPR049468">
    <property type="entry name" value="Restrct_endonuc-II-like_dom"/>
</dbReference>
<dbReference type="Proteomes" id="UP001501495">
    <property type="component" value="Unassembled WGS sequence"/>
</dbReference>
<dbReference type="InterPro" id="IPR021754">
    <property type="entry name" value="DUF3320"/>
</dbReference>
<dbReference type="InterPro" id="IPR041679">
    <property type="entry name" value="DNA2/NAM7-like_C"/>
</dbReference>
<reference evidence="7" key="1">
    <citation type="journal article" date="2019" name="Int. J. Syst. Evol. Microbiol.">
        <title>The Global Catalogue of Microorganisms (GCM) 10K type strain sequencing project: providing services to taxonomists for standard genome sequencing and annotation.</title>
        <authorList>
            <consortium name="The Broad Institute Genomics Platform"/>
            <consortium name="The Broad Institute Genome Sequencing Center for Infectious Disease"/>
            <person name="Wu L."/>
            <person name="Ma J."/>
        </authorList>
    </citation>
    <scope>NUCLEOTIDE SEQUENCE [LARGE SCALE GENOMIC DNA]</scope>
    <source>
        <strain evidence="7">JCM 16703</strain>
    </source>
</reference>
<dbReference type="SUPFAM" id="SSF52540">
    <property type="entry name" value="P-loop containing nucleoside triphosphate hydrolases"/>
    <property type="match status" value="1"/>
</dbReference>
<evidence type="ECO:0000256" key="1">
    <source>
        <dbReference type="SAM" id="MobiDB-lite"/>
    </source>
</evidence>
<dbReference type="Pfam" id="PF13087">
    <property type="entry name" value="AAA_12"/>
    <property type="match status" value="1"/>
</dbReference>
<dbReference type="Pfam" id="PF11784">
    <property type="entry name" value="DUF3320"/>
    <property type="match status" value="1"/>
</dbReference>
<protein>
    <submittedName>
        <fullName evidence="6">DUF3320 domain-containing protein</fullName>
    </submittedName>
</protein>
<dbReference type="Gene3D" id="3.40.50.300">
    <property type="entry name" value="P-loop containing nucleotide triphosphate hydrolases"/>
    <property type="match status" value="3"/>
</dbReference>
<evidence type="ECO:0000313" key="6">
    <source>
        <dbReference type="EMBL" id="GAA4129628.1"/>
    </source>
</evidence>
<evidence type="ECO:0000259" key="2">
    <source>
        <dbReference type="Pfam" id="PF11784"/>
    </source>
</evidence>
<evidence type="ECO:0000259" key="4">
    <source>
        <dbReference type="Pfam" id="PF13087"/>
    </source>
</evidence>
<dbReference type="InterPro" id="IPR041677">
    <property type="entry name" value="DNA2/NAM7_AAA_11"/>
</dbReference>
<name>A0ABP7Y359_9ACTN</name>
<organism evidence="6 7">
    <name type="scientific">Nocardioides fonticola</name>
    <dbReference type="NCBI Taxonomy" id="450363"/>
    <lineage>
        <taxon>Bacteria</taxon>
        <taxon>Bacillati</taxon>
        <taxon>Actinomycetota</taxon>
        <taxon>Actinomycetes</taxon>
        <taxon>Propionibacteriales</taxon>
        <taxon>Nocardioidaceae</taxon>
        <taxon>Nocardioides</taxon>
    </lineage>
</organism>
<feature type="compositionally biased region" description="Low complexity" evidence="1">
    <location>
        <begin position="1727"/>
        <end position="1756"/>
    </location>
</feature>
<dbReference type="Pfam" id="PF18741">
    <property type="entry name" value="MTES_1575"/>
    <property type="match status" value="1"/>
</dbReference>
<comment type="caution">
    <text evidence="6">The sequence shown here is derived from an EMBL/GenBank/DDBJ whole genome shotgun (WGS) entry which is preliminary data.</text>
</comment>
<proteinExistence type="predicted"/>
<dbReference type="CDD" id="cd18808">
    <property type="entry name" value="SF1_C_Upf1"/>
    <property type="match status" value="1"/>
</dbReference>
<feature type="domain" description="DNA2/NAM7 helicase helicase" evidence="3">
    <location>
        <begin position="660"/>
        <end position="756"/>
    </location>
</feature>
<sequence length="1981" mass="213079">MPPVSISFTVTDPVSYAQAHNGIQPVAGVEIVSDVEAHGAELAIELRDDEGSLTRPFTRAVDLAAGQVSRVDVSGLQLDAAALLQSRETRRGVARLVLSRDGETLAEATRDLNVLAANHWRSRPEGLAFELLSAYVMPNDPAISTLLVEAAALLQEATGRSALDGYQSGSPERVDAIVEAVWNAAQRRSIRYAEPPASWADEGQKVRTPTEVLEGGLGTCLDTTVVLAAALEQAGLRPLLWVIEGHAFLGYWRGESALDAVRSEDSADVVNLIDLGAMRLVETTLVTDDSHDAPLANAHAAALRHLDGTSAVLAIVDVWRARRAQIRPLPARRVQADGSVEVHEYRPQEDAERRLVIEYAGDRPDRAVADPAPPRVRQWKNSLLDLSLRNRLINYTDRAGISVLAPEGLLPQIEDLVNAGRPLSLRAIDFVDAIDRERGVPNARTLDQGRLSSLLVEKQALFADLTSETYQSRLRSLAYKARTLEEETGANNLYLALGSLSWKLDDRELRSPLILVPVRLTTTSRGQVYRLVLDESGASTPNFCLLEKLRASFGLQIPGLANPVEDQSGIDLAAALEATRVAIAEAGLSFRVNETADLAILQFAKFRLWKDLDENWEALMANPLVKHLVETPSDIFVDPTPAPVDVDLDALDAVSPVPADASQLEAVADAVAGRTFVLEGPPGTGKSQTITNLLTRAVADGRRVLFVAEKRAALDVVADRLASVGMAPFSLDLHDKASKPAVVRAHIKRAIEHAVQVDEQGHHAAADDLKASRRILARYAERLHEPNAAGLSFYSARTQLLTLGEQGPAFEVPRAVVTGSVDLDALRAAIGRLPDPADLARPGLDHPWGFVRLRSLDGVAIEQVRSAARAVDAALTALLGAGQLGDVVRAADSSEDLRALAALVERHSRIEVLDAARTPAWQQSSAGLAAEIARFVAASHPGLDVLTPAALDLPVADLAAQSQAAEDAGFFKRKKLRQAVFAQLQPVLREGQTIKLKKVDEVVTALAQVHGAVRGLAGQAGAIPGLEIPESWNPFTEAGQQLVDRQVEWLRWAGAVVDTSSERRFTQTLRQWLATNAAATPDQAAAVSSLAESLGTLTAQLKVDPAVLTAWSGEIGFAERWQRSTDRRRLDEPELLSLRRWVDFEAALAPLEAAGMTAAAQALRTAAIDADEAVQAFQRGLAITSVAERRDASGLDGFDPQAHEKAVARFSRSLRDARGQMASVAPAQVLSSRTFQTSNSTGRIGELKREIGRQRGGLGVRALMEKYGDLVVQLMPCVLVSPDSVARFFPVGGVTFDLVVFDEASQIRVADAIGAMGRGTAVVIVGDSKQMPPTSFAETAIGTDDDTLEAELSATEDQESILEEAISAQVPKRLLTWHYRSQDESLIAFSNIHYYDSRLSSFPAPAGDPGSRLAHGRGISLVRVNGEFQRSGKGKLLRTNPVEAEAIFEDVKRRFAASPDATPSLGVVTFNQQQRAYIENLIRDSQDERLLEALDGVNGEGLFIKNLENVQGDERDVILFSTAFSVNEKGVLPLNFGPLTRAGGERRLNVAITRARRQVVIYSSFDPEQIRIEQTQSVGVAHLRAYMELAARGTAALEANGQIVAVPDRHRDEVAARLRAAGLAVTTDVGLSDFRIDLVLARPEAPETPLVAVLFDGPGWSKRRTVGDRDGLPLSVLRGLMKWPAVERVWMPAWISDPDAVIAHLADVVARAAAGPITEPEPPAPEASPTTATSSVSAPEPVAETQPAPTAFAAPDPAHDLTGSTPAAALASAISQITTAAVAPGVTTPAPASGSGVETPFVEFVPRPVGPRSVLDDLPAASAAARVRGLIHEIVQAEGPIHVERLARHVAACYDLTRLSPARISTIASQVSVEMLKTPDEPFAWPLDLDPATWRGYRPDPASLRQLEHISMREVANVMQSLCRNAAGLSDDELIAETVVVFGMKRRTSGVRSRLESTIGWALEASRLVRIEGRLEAGRSA</sequence>
<feature type="region of interest" description="Disordered" evidence="1">
    <location>
        <begin position="1716"/>
        <end position="1764"/>
    </location>
</feature>
<evidence type="ECO:0000259" key="3">
    <source>
        <dbReference type="Pfam" id="PF13086"/>
    </source>
</evidence>
<accession>A0ABP7Y359</accession>
<dbReference type="InterPro" id="IPR045055">
    <property type="entry name" value="DNA2/NAM7-like"/>
</dbReference>
<feature type="domain" description="DNA2/NAM7 helicase-like C-terminal" evidence="4">
    <location>
        <begin position="1359"/>
        <end position="1562"/>
    </location>
</feature>
<feature type="domain" description="DUF3320" evidence="2">
    <location>
        <begin position="1816"/>
        <end position="1858"/>
    </location>
</feature>